<keyword evidence="2" id="KW-1185">Reference proteome</keyword>
<dbReference type="Proteomes" id="UP000269396">
    <property type="component" value="Unassembled WGS sequence"/>
</dbReference>
<accession>A0A3P8I917</accession>
<reference evidence="1 2" key="1">
    <citation type="submission" date="2018-11" db="EMBL/GenBank/DDBJ databases">
        <authorList>
            <consortium name="Pathogen Informatics"/>
        </authorList>
    </citation>
    <scope>NUCLEOTIDE SEQUENCE [LARGE SCALE GENOMIC DNA]</scope>
    <source>
        <strain>Denwood</strain>
        <strain evidence="2">Zambia</strain>
    </source>
</reference>
<name>A0A3P8I917_9TREM</name>
<organism evidence="1 2">
    <name type="scientific">Schistosoma mattheei</name>
    <dbReference type="NCBI Taxonomy" id="31246"/>
    <lineage>
        <taxon>Eukaryota</taxon>
        <taxon>Metazoa</taxon>
        <taxon>Spiralia</taxon>
        <taxon>Lophotrochozoa</taxon>
        <taxon>Platyhelminthes</taxon>
        <taxon>Trematoda</taxon>
        <taxon>Digenea</taxon>
        <taxon>Strigeidida</taxon>
        <taxon>Schistosomatoidea</taxon>
        <taxon>Schistosomatidae</taxon>
        <taxon>Schistosoma</taxon>
    </lineage>
</organism>
<proteinExistence type="predicted"/>
<protein>
    <submittedName>
        <fullName evidence="1">Uncharacterized protein</fullName>
    </submittedName>
</protein>
<evidence type="ECO:0000313" key="1">
    <source>
        <dbReference type="EMBL" id="VDP85695.1"/>
    </source>
</evidence>
<dbReference type="AlphaFoldDB" id="A0A3P8I917"/>
<evidence type="ECO:0000313" key="2">
    <source>
        <dbReference type="Proteomes" id="UP000269396"/>
    </source>
</evidence>
<dbReference type="EMBL" id="UZAL01048586">
    <property type="protein sequence ID" value="VDP85695.1"/>
    <property type="molecule type" value="Genomic_DNA"/>
</dbReference>
<gene>
    <name evidence="1" type="ORF">SMTD_LOCUS21795</name>
</gene>
<sequence>MFSFYFLQKCYHKVCKFCTKLYSSLAENSLIGVICTGSEFQKPLSKKRTHANILKSALGNFYITLNSNVVVQTTTVDNDSK</sequence>